<feature type="transmembrane region" description="Helical" evidence="1">
    <location>
        <begin position="132"/>
        <end position="161"/>
    </location>
</feature>
<dbReference type="AlphaFoldDB" id="A0A1I4VN24"/>
<organism evidence="2 3">
    <name type="scientific">Dokdonella immobilis</name>
    <dbReference type="NCBI Taxonomy" id="578942"/>
    <lineage>
        <taxon>Bacteria</taxon>
        <taxon>Pseudomonadati</taxon>
        <taxon>Pseudomonadota</taxon>
        <taxon>Gammaproteobacteria</taxon>
        <taxon>Lysobacterales</taxon>
        <taxon>Rhodanobacteraceae</taxon>
        <taxon>Dokdonella</taxon>
    </lineage>
</organism>
<keyword evidence="1" id="KW-0812">Transmembrane</keyword>
<dbReference type="PANTHER" id="PTHR38095:SF1">
    <property type="entry name" value="ANAEROBIC DIMETHYL SULFOXIDE REDUCTASE CHAIN YNFH"/>
    <property type="match status" value="1"/>
</dbReference>
<dbReference type="GO" id="GO:0009389">
    <property type="term" value="F:dimethyl sulfoxide reductase activity"/>
    <property type="evidence" value="ECO:0007669"/>
    <property type="project" value="TreeGrafter"/>
</dbReference>
<evidence type="ECO:0000313" key="2">
    <source>
        <dbReference type="EMBL" id="SFN02644.1"/>
    </source>
</evidence>
<feature type="transmembrane region" description="Helical" evidence="1">
    <location>
        <begin position="281"/>
        <end position="300"/>
    </location>
</feature>
<feature type="transmembrane region" description="Helical" evidence="1">
    <location>
        <begin position="173"/>
        <end position="193"/>
    </location>
</feature>
<feature type="transmembrane region" description="Helical" evidence="1">
    <location>
        <begin position="205"/>
        <end position="225"/>
    </location>
</feature>
<dbReference type="OrthoDB" id="5520897at2"/>
<feature type="transmembrane region" description="Helical" evidence="1">
    <location>
        <begin position="51"/>
        <end position="73"/>
    </location>
</feature>
<reference evidence="2 3" key="1">
    <citation type="submission" date="2016-10" db="EMBL/GenBank/DDBJ databases">
        <authorList>
            <person name="de Groot N.N."/>
        </authorList>
    </citation>
    <scope>NUCLEOTIDE SEQUENCE [LARGE SCALE GENOMIC DNA]</scope>
    <source>
        <strain evidence="2 3">CGMCC 1.7659</strain>
    </source>
</reference>
<dbReference type="InterPro" id="IPR007059">
    <property type="entry name" value="DmsC"/>
</dbReference>
<feature type="transmembrane region" description="Helical" evidence="1">
    <location>
        <begin position="94"/>
        <end position="112"/>
    </location>
</feature>
<dbReference type="RefSeq" id="WP_092404577.1">
    <property type="nucleotide sequence ID" value="NZ_FOVF01000002.1"/>
</dbReference>
<keyword evidence="3" id="KW-1185">Reference proteome</keyword>
<dbReference type="Pfam" id="PF04976">
    <property type="entry name" value="DmsC"/>
    <property type="match status" value="1"/>
</dbReference>
<dbReference type="GO" id="GO:0009390">
    <property type="term" value="C:dimethyl sulfoxide reductase complex"/>
    <property type="evidence" value="ECO:0007669"/>
    <property type="project" value="TreeGrafter"/>
</dbReference>
<accession>A0A1I4VN24</accession>
<proteinExistence type="predicted"/>
<protein>
    <submittedName>
        <fullName evidence="2">DMSO reductase anchor subunit</fullName>
    </submittedName>
</protein>
<evidence type="ECO:0000313" key="3">
    <source>
        <dbReference type="Proteomes" id="UP000198575"/>
    </source>
</evidence>
<feature type="transmembrane region" description="Helical" evidence="1">
    <location>
        <begin position="306"/>
        <end position="326"/>
    </location>
</feature>
<dbReference type="STRING" id="578942.SAMN05216289_102252"/>
<dbReference type="PANTHER" id="PTHR38095">
    <property type="entry name" value="ANAEROBIC DIMETHYL SULFOXIDE REDUCTASE CHAIN YNFH"/>
    <property type="match status" value="1"/>
</dbReference>
<name>A0A1I4VN24_9GAMM</name>
<sequence>MRPSFSILFFTVMSGAGYGLWMIVGVALAMFWPETSSGEFLTLLRWPGFHIYGLAAGFLLVSSGLLSSLWHLGRPARAWRAFSQWRSSWLSREGVTAIFTFAPALGIAVVVAHDAWIMRTIGDEPVVGGTLWFTATTLAILGTLLAIGSVLTVFCTGNIYACLKPVRAWHNRYVVAGYLLLGIYSGGLLAWALCTLPHGHMRGTRWLLAGVVAAALAGALLKHFYWRFIDRERESTTGVATGLGHLGTVRSFEQPHTEENYLTHEMGFRIARKHSRKLRRIVVVAGFLLPAALALLAVFVPGSWRVGAWIALVTGMTGLFVERWLFFAEARHTVMLYYGAR</sequence>
<gene>
    <name evidence="2" type="ORF">SAMN05216289_102252</name>
</gene>
<feature type="transmembrane region" description="Helical" evidence="1">
    <location>
        <begin position="7"/>
        <end position="31"/>
    </location>
</feature>
<keyword evidence="1" id="KW-0472">Membrane</keyword>
<dbReference type="Proteomes" id="UP000198575">
    <property type="component" value="Unassembled WGS sequence"/>
</dbReference>
<dbReference type="GO" id="GO:0005886">
    <property type="term" value="C:plasma membrane"/>
    <property type="evidence" value="ECO:0007669"/>
    <property type="project" value="TreeGrafter"/>
</dbReference>
<evidence type="ECO:0000256" key="1">
    <source>
        <dbReference type="SAM" id="Phobius"/>
    </source>
</evidence>
<keyword evidence="1" id="KW-1133">Transmembrane helix</keyword>
<dbReference type="GO" id="GO:0019645">
    <property type="term" value="P:anaerobic electron transport chain"/>
    <property type="evidence" value="ECO:0007669"/>
    <property type="project" value="InterPro"/>
</dbReference>
<dbReference type="EMBL" id="FOVF01000002">
    <property type="protein sequence ID" value="SFN02644.1"/>
    <property type="molecule type" value="Genomic_DNA"/>
</dbReference>